<evidence type="ECO:0000313" key="1">
    <source>
        <dbReference type="EMBL" id="KFD60657.1"/>
    </source>
</evidence>
<protein>
    <recommendedName>
        <fullName evidence="2">Reverse transcriptase Ty1/copia-type domain-containing protein</fullName>
    </recommendedName>
</protein>
<accession>A0A085MTW1</accession>
<reference evidence="1" key="1">
    <citation type="journal article" date="2014" name="Nat. Genet.">
        <title>Genome and transcriptome of the porcine whipworm Trichuris suis.</title>
        <authorList>
            <person name="Jex A.R."/>
            <person name="Nejsum P."/>
            <person name="Schwarz E.M."/>
            <person name="Hu L."/>
            <person name="Young N.D."/>
            <person name="Hall R.S."/>
            <person name="Korhonen P.K."/>
            <person name="Liao S."/>
            <person name="Thamsborg S."/>
            <person name="Xia J."/>
            <person name="Xu P."/>
            <person name="Wang S."/>
            <person name="Scheerlinck J.P."/>
            <person name="Hofmann A."/>
            <person name="Sternberg P.W."/>
            <person name="Wang J."/>
            <person name="Gasser R.B."/>
        </authorList>
    </citation>
    <scope>NUCLEOTIDE SEQUENCE [LARGE SCALE GENOMIC DNA]</scope>
    <source>
        <strain evidence="1">DCEP-RM93F</strain>
    </source>
</reference>
<dbReference type="EMBL" id="KL367655">
    <property type="protein sequence ID" value="KFD60657.1"/>
    <property type="molecule type" value="Genomic_DNA"/>
</dbReference>
<organism evidence="1">
    <name type="scientific">Trichuris suis</name>
    <name type="common">pig whipworm</name>
    <dbReference type="NCBI Taxonomy" id="68888"/>
    <lineage>
        <taxon>Eukaryota</taxon>
        <taxon>Metazoa</taxon>
        <taxon>Ecdysozoa</taxon>
        <taxon>Nematoda</taxon>
        <taxon>Enoplea</taxon>
        <taxon>Dorylaimia</taxon>
        <taxon>Trichinellida</taxon>
        <taxon>Trichuridae</taxon>
        <taxon>Trichuris</taxon>
    </lineage>
</organism>
<dbReference type="PANTHER" id="PTHR11439:SF463">
    <property type="entry name" value="REVERSE TRANSCRIPTASE TY1_COPIA-TYPE DOMAIN-CONTAINING PROTEIN"/>
    <property type="match status" value="1"/>
</dbReference>
<sequence length="91" mass="10283">MYRQAIGSLLYIATVSRLHVVVAVGTLCRRVEKPTESDWKLAKRIMRYLSTTNDFKLRLSPTGDVVLRCYADADWTGDKTDRKSITAGMSN</sequence>
<dbReference type="PANTHER" id="PTHR11439">
    <property type="entry name" value="GAG-POL-RELATED RETROTRANSPOSON"/>
    <property type="match status" value="1"/>
</dbReference>
<dbReference type="Proteomes" id="UP000030758">
    <property type="component" value="Unassembled WGS sequence"/>
</dbReference>
<proteinExistence type="predicted"/>
<name>A0A085MTW1_9BILA</name>
<dbReference type="AlphaFoldDB" id="A0A085MTW1"/>
<gene>
    <name evidence="1" type="ORF">M514_27166</name>
</gene>
<evidence type="ECO:0008006" key="2">
    <source>
        <dbReference type="Google" id="ProtNLM"/>
    </source>
</evidence>